<reference evidence="4 5" key="1">
    <citation type="submission" date="2018-12" db="EMBL/GenBank/DDBJ databases">
        <title>Amycolatopsis eburnea sp. nov. actinomycete associate with arbuscular mycorrhiza fungal spore.</title>
        <authorList>
            <person name="Lumyong S."/>
            <person name="Chaiya L."/>
        </authorList>
    </citation>
    <scope>NUCLEOTIDE SEQUENCE [LARGE SCALE GENOMIC DNA]</scope>
    <source>
        <strain evidence="4 5">GLM-1</strain>
    </source>
</reference>
<evidence type="ECO:0000259" key="2">
    <source>
        <dbReference type="Pfam" id="PF03972"/>
    </source>
</evidence>
<comment type="caution">
    <text evidence="4">The sequence shown here is derived from an EMBL/GenBank/DDBJ whole genome shotgun (WGS) entry which is preliminary data.</text>
</comment>
<dbReference type="EMBL" id="RSEC01000060">
    <property type="protein sequence ID" value="RSD10253.1"/>
    <property type="molecule type" value="Genomic_DNA"/>
</dbReference>
<dbReference type="InterPro" id="IPR045336">
    <property type="entry name" value="MmgE_PrpD_N"/>
</dbReference>
<dbReference type="InterPro" id="IPR042188">
    <property type="entry name" value="MmgE/PrpD_sf_2"/>
</dbReference>
<feature type="domain" description="MmgE/PrpD N-terminal" evidence="2">
    <location>
        <begin position="15"/>
        <end position="242"/>
    </location>
</feature>
<proteinExistence type="inferred from homology"/>
<dbReference type="OrthoDB" id="9797528at2"/>
<feature type="domain" description="MmgE/PrpD C-terminal" evidence="3">
    <location>
        <begin position="266"/>
        <end position="422"/>
    </location>
</feature>
<dbReference type="InterPro" id="IPR036148">
    <property type="entry name" value="MmgE/PrpD_sf"/>
</dbReference>
<sequence>MYLDELADQLSALASAVTDEHLERAGLCVLDALACVYGGRKMPWVSQARAVADAGGAGESAVWASGGARHGLADAVFANSVGCHSLLYEDTHPESRVHPGTVAVPAALGVGELVGASGADVLRAVVLGYEAMAQVARTALTEDFVARGWRASGVFGPFGAVAAAAYLFELDRATAVHALGIAAGSAAGVCEWAPAGTTEVFFQPASAARGGIVAVLLARAGATGAGSAVEGLFGLRRAFGGTADSVGEPDVTAERPAIDRAFFKAHPSCAFTQHAIDAAVRLHARGIDPGAVTAATIHTSAAAATYPGCDNADSFATPIARQMSLQFGVAAALTDGRLVPSRYEGAVDAPIAALAARTRVVIDPEYDRAYPGRLDARVELALAGGETAVAASAEHVDLPPAGVFHKFRTLAAPALGEQAAGEIARVLCGPGDWAARDLVARLG</sequence>
<name>A0A3R9KF61_9PSEU</name>
<gene>
    <name evidence="4" type="ORF">EIY87_35795</name>
</gene>
<dbReference type="PANTHER" id="PTHR16943:SF8">
    <property type="entry name" value="2-METHYLCITRATE DEHYDRATASE"/>
    <property type="match status" value="1"/>
</dbReference>
<accession>A0A3R9KF61</accession>
<dbReference type="PANTHER" id="PTHR16943">
    <property type="entry name" value="2-METHYLCITRATE DEHYDRATASE-RELATED"/>
    <property type="match status" value="1"/>
</dbReference>
<evidence type="ECO:0000313" key="5">
    <source>
        <dbReference type="Proteomes" id="UP000267081"/>
    </source>
</evidence>
<evidence type="ECO:0000259" key="3">
    <source>
        <dbReference type="Pfam" id="PF19305"/>
    </source>
</evidence>
<dbReference type="GO" id="GO:0016829">
    <property type="term" value="F:lyase activity"/>
    <property type="evidence" value="ECO:0007669"/>
    <property type="project" value="InterPro"/>
</dbReference>
<protein>
    <submittedName>
        <fullName evidence="4">MmgE/PrpD family protein</fullName>
    </submittedName>
</protein>
<dbReference type="Pfam" id="PF19305">
    <property type="entry name" value="MmgE_PrpD_C"/>
    <property type="match status" value="1"/>
</dbReference>
<dbReference type="Proteomes" id="UP000267081">
    <property type="component" value="Unassembled WGS sequence"/>
</dbReference>
<comment type="similarity">
    <text evidence="1">Belongs to the PrpD family.</text>
</comment>
<evidence type="ECO:0000313" key="4">
    <source>
        <dbReference type="EMBL" id="RSD10253.1"/>
    </source>
</evidence>
<dbReference type="SUPFAM" id="SSF103378">
    <property type="entry name" value="2-methylcitrate dehydratase PrpD"/>
    <property type="match status" value="1"/>
</dbReference>
<dbReference type="InterPro" id="IPR045337">
    <property type="entry name" value="MmgE_PrpD_C"/>
</dbReference>
<keyword evidence="5" id="KW-1185">Reference proteome</keyword>
<dbReference type="Gene3D" id="1.10.4100.10">
    <property type="entry name" value="2-methylcitrate dehydratase PrpD"/>
    <property type="match status" value="1"/>
</dbReference>
<dbReference type="Gene3D" id="3.30.1330.120">
    <property type="entry name" value="2-methylcitrate dehydratase PrpD"/>
    <property type="match status" value="1"/>
</dbReference>
<dbReference type="InterPro" id="IPR005656">
    <property type="entry name" value="MmgE_PrpD"/>
</dbReference>
<organism evidence="4 5">
    <name type="scientific">Amycolatopsis eburnea</name>
    <dbReference type="NCBI Taxonomy" id="2267691"/>
    <lineage>
        <taxon>Bacteria</taxon>
        <taxon>Bacillati</taxon>
        <taxon>Actinomycetota</taxon>
        <taxon>Actinomycetes</taxon>
        <taxon>Pseudonocardiales</taxon>
        <taxon>Pseudonocardiaceae</taxon>
        <taxon>Amycolatopsis</taxon>
    </lineage>
</organism>
<dbReference type="RefSeq" id="WP_125314383.1">
    <property type="nucleotide sequence ID" value="NZ_RSEC01000060.1"/>
</dbReference>
<dbReference type="AlphaFoldDB" id="A0A3R9KF61"/>
<dbReference type="InterPro" id="IPR042183">
    <property type="entry name" value="MmgE/PrpD_sf_1"/>
</dbReference>
<evidence type="ECO:0000256" key="1">
    <source>
        <dbReference type="ARBA" id="ARBA00006174"/>
    </source>
</evidence>
<dbReference type="Pfam" id="PF03972">
    <property type="entry name" value="MmgE_PrpD_N"/>
    <property type="match status" value="1"/>
</dbReference>